<organism evidence="7 8">
    <name type="scientific">Rhodanobacter thiooxydans</name>
    <dbReference type="NCBI Taxonomy" id="416169"/>
    <lineage>
        <taxon>Bacteria</taxon>
        <taxon>Pseudomonadati</taxon>
        <taxon>Pseudomonadota</taxon>
        <taxon>Gammaproteobacteria</taxon>
        <taxon>Lysobacterales</taxon>
        <taxon>Rhodanobacteraceae</taxon>
        <taxon>Rhodanobacter</taxon>
    </lineage>
</organism>
<dbReference type="EMBL" id="LVJS01000042">
    <property type="protein sequence ID" value="KZC23596.1"/>
    <property type="molecule type" value="Genomic_DNA"/>
</dbReference>
<dbReference type="PANTHER" id="PTHR38098">
    <property type="entry name" value="LPS-ASSEMBLY LIPOPROTEIN LPTE"/>
    <property type="match status" value="1"/>
</dbReference>
<comment type="subcellular location">
    <subcellularLocation>
        <location evidence="6">Cell outer membrane</location>
        <topology evidence="6">Lipid-anchor</topology>
    </subcellularLocation>
</comment>
<dbReference type="Gene3D" id="3.30.160.150">
    <property type="entry name" value="Lipoprotein like domain"/>
    <property type="match status" value="1"/>
</dbReference>
<keyword evidence="2 6" id="KW-0472">Membrane</keyword>
<evidence type="ECO:0000256" key="6">
    <source>
        <dbReference type="HAMAP-Rule" id="MF_01186"/>
    </source>
</evidence>
<sequence length="182" mass="19592">MSFMKAHRLFQVSLLLAATLVLGGCGFHLRENATLPSRMQRVHLAVNGGGEFERHLARALQTSGATIEDASGPGIAELRVPVAAFSTETLSAGGYVRVTEYAVHYQVQFDVLGADGQLLVPQQRIDMSRNYSYDAGNTVGNASQVEEIQRSLNDDMVQAILFRLQAAGQHELVAPASAASVH</sequence>
<comment type="similarity">
    <text evidence="6">Belongs to the LptE lipoprotein family.</text>
</comment>
<dbReference type="PANTHER" id="PTHR38098:SF1">
    <property type="entry name" value="LPS-ASSEMBLY LIPOPROTEIN LPTE"/>
    <property type="match status" value="1"/>
</dbReference>
<dbReference type="GO" id="GO:0009279">
    <property type="term" value="C:cell outer membrane"/>
    <property type="evidence" value="ECO:0007669"/>
    <property type="project" value="UniProtKB-SubCell"/>
</dbReference>
<evidence type="ECO:0000313" key="8">
    <source>
        <dbReference type="Proteomes" id="UP000076131"/>
    </source>
</evidence>
<comment type="function">
    <text evidence="6">Together with LptD, is involved in the assembly of lipopolysaccharide (LPS) at the surface of the outer membrane. Required for the proper assembly of LptD. Binds LPS and may serve as the LPS recognition site at the outer membrane.</text>
</comment>
<gene>
    <name evidence="6" type="primary">lptE</name>
    <name evidence="7" type="ORF">RHOFW104T7_12680</name>
</gene>
<dbReference type="STRING" id="416169.RHOFW104T7_12680"/>
<keyword evidence="1 6" id="KW-0732">Signal</keyword>
<dbReference type="AlphaFoldDB" id="A0A154QHB7"/>
<evidence type="ECO:0000256" key="5">
    <source>
        <dbReference type="ARBA" id="ARBA00023288"/>
    </source>
</evidence>
<dbReference type="GO" id="GO:1990351">
    <property type="term" value="C:transporter complex"/>
    <property type="evidence" value="ECO:0007669"/>
    <property type="project" value="TreeGrafter"/>
</dbReference>
<dbReference type="eggNOG" id="COG2980">
    <property type="taxonomic scope" value="Bacteria"/>
</dbReference>
<dbReference type="PROSITE" id="PS51257">
    <property type="entry name" value="PROKAR_LIPOPROTEIN"/>
    <property type="match status" value="1"/>
</dbReference>
<dbReference type="GO" id="GO:0001530">
    <property type="term" value="F:lipopolysaccharide binding"/>
    <property type="evidence" value="ECO:0007669"/>
    <property type="project" value="TreeGrafter"/>
</dbReference>
<proteinExistence type="inferred from homology"/>
<evidence type="ECO:0000256" key="2">
    <source>
        <dbReference type="ARBA" id="ARBA00023136"/>
    </source>
</evidence>
<evidence type="ECO:0000256" key="3">
    <source>
        <dbReference type="ARBA" id="ARBA00023139"/>
    </source>
</evidence>
<dbReference type="Pfam" id="PF04390">
    <property type="entry name" value="LptE"/>
    <property type="match status" value="1"/>
</dbReference>
<protein>
    <recommendedName>
        <fullName evidence="6">LPS-assembly lipoprotein LptE</fullName>
    </recommendedName>
</protein>
<accession>A0A154QHB7</accession>
<name>A0A154QHB7_9GAMM</name>
<comment type="caution">
    <text evidence="7">The sequence shown here is derived from an EMBL/GenBank/DDBJ whole genome shotgun (WGS) entry which is preliminary data.</text>
</comment>
<evidence type="ECO:0000256" key="4">
    <source>
        <dbReference type="ARBA" id="ARBA00023237"/>
    </source>
</evidence>
<dbReference type="GO" id="GO:0015920">
    <property type="term" value="P:lipopolysaccharide transport"/>
    <property type="evidence" value="ECO:0007669"/>
    <property type="project" value="TreeGrafter"/>
</dbReference>
<keyword evidence="5 6" id="KW-0449">Lipoprotein</keyword>
<evidence type="ECO:0000256" key="1">
    <source>
        <dbReference type="ARBA" id="ARBA00022729"/>
    </source>
</evidence>
<comment type="subunit">
    <text evidence="6">Component of the lipopolysaccharide transport and assembly complex. Interacts with LptD.</text>
</comment>
<dbReference type="GO" id="GO:0043165">
    <property type="term" value="P:Gram-negative-bacterium-type cell outer membrane assembly"/>
    <property type="evidence" value="ECO:0007669"/>
    <property type="project" value="UniProtKB-UniRule"/>
</dbReference>
<evidence type="ECO:0000313" key="7">
    <source>
        <dbReference type="EMBL" id="KZC23596.1"/>
    </source>
</evidence>
<dbReference type="HAMAP" id="MF_01186">
    <property type="entry name" value="LPS_assembly_LptE"/>
    <property type="match status" value="1"/>
</dbReference>
<dbReference type="RefSeq" id="WP_008434362.1">
    <property type="nucleotide sequence ID" value="NZ_LVJS01000042.1"/>
</dbReference>
<keyword evidence="4 6" id="KW-0998">Cell outer membrane</keyword>
<reference evidence="7 8" key="1">
    <citation type="journal article" date="2016" name="MBio">
        <title>Lateral Gene Transfer in a Heavy Metal-Contaminated-Groundwater Microbial Community.</title>
        <authorList>
            <person name="Hemme C.L."/>
            <person name="Green S.J."/>
            <person name="Rishishwar L."/>
            <person name="Prakash O."/>
            <person name="Pettenato A."/>
            <person name="Chakraborty R."/>
            <person name="Deutschbauer A.M."/>
            <person name="Van Nostrand J.D."/>
            <person name="Wu L."/>
            <person name="He Z."/>
            <person name="Jordan I.K."/>
            <person name="Hazen T.C."/>
            <person name="Arkin A.P."/>
            <person name="Kostka J.E."/>
            <person name="Zhou J."/>
        </authorList>
    </citation>
    <scope>NUCLEOTIDE SEQUENCE [LARGE SCALE GENOMIC DNA]</scope>
    <source>
        <strain evidence="7 8">FW104-T7</strain>
    </source>
</reference>
<dbReference type="Proteomes" id="UP000076131">
    <property type="component" value="Unassembled WGS sequence"/>
</dbReference>
<keyword evidence="8" id="KW-1185">Reference proteome</keyword>
<dbReference type="InterPro" id="IPR007485">
    <property type="entry name" value="LPS_assembly_LptE"/>
</dbReference>
<keyword evidence="3 6" id="KW-0564">Palmitate</keyword>